<dbReference type="InterPro" id="IPR035897">
    <property type="entry name" value="Toll_tir_struct_dom_sf"/>
</dbReference>
<feature type="domain" description="TIR" evidence="1">
    <location>
        <begin position="10"/>
        <end position="55"/>
    </location>
</feature>
<evidence type="ECO:0000313" key="3">
    <source>
        <dbReference type="Proteomes" id="UP000236291"/>
    </source>
</evidence>
<comment type="caution">
    <text evidence="2">The sequence shown here is derived from an EMBL/GenBank/DDBJ whole genome shotgun (WGS) entry which is preliminary data.</text>
</comment>
<gene>
    <name evidence="2" type="ORF">L195_g059588</name>
</gene>
<reference evidence="2 3" key="1">
    <citation type="journal article" date="2014" name="Am. J. Bot.">
        <title>Genome assembly and annotation for red clover (Trifolium pratense; Fabaceae).</title>
        <authorList>
            <person name="Istvanek J."/>
            <person name="Jaros M."/>
            <person name="Krenek A."/>
            <person name="Repkova J."/>
        </authorList>
    </citation>
    <scope>NUCLEOTIDE SEQUENCE [LARGE SCALE GENOMIC DNA]</scope>
    <source>
        <strain evidence="3">cv. Tatra</strain>
        <tissue evidence="2">Young leaves</tissue>
    </source>
</reference>
<dbReference type="AlphaFoldDB" id="A0A2K3JYX9"/>
<dbReference type="GO" id="GO:0007165">
    <property type="term" value="P:signal transduction"/>
    <property type="evidence" value="ECO:0007669"/>
    <property type="project" value="InterPro"/>
</dbReference>
<feature type="non-terminal residue" evidence="2">
    <location>
        <position position="56"/>
    </location>
</feature>
<reference evidence="2 3" key="2">
    <citation type="journal article" date="2017" name="Front. Plant Sci.">
        <title>Gene Classification and Mining of Molecular Markers Useful in Red Clover (Trifolium pratense) Breeding.</title>
        <authorList>
            <person name="Istvanek J."/>
            <person name="Dluhosova J."/>
            <person name="Dluhos P."/>
            <person name="Patkova L."/>
            <person name="Nedelnik J."/>
            <person name="Repkova J."/>
        </authorList>
    </citation>
    <scope>NUCLEOTIDE SEQUENCE [LARGE SCALE GENOMIC DNA]</scope>
    <source>
        <strain evidence="3">cv. Tatra</strain>
        <tissue evidence="2">Young leaves</tissue>
    </source>
</reference>
<sequence length="56" mass="6591">MTAHEDRFGKESENVKKWRSALSEVAVVKGDHIKENEYEYEFIKKIAERAIEAENH</sequence>
<dbReference type="InterPro" id="IPR000157">
    <property type="entry name" value="TIR_dom"/>
</dbReference>
<dbReference type="Proteomes" id="UP000236291">
    <property type="component" value="Unassembled WGS sequence"/>
</dbReference>
<dbReference type="EMBL" id="ASHM01131115">
    <property type="protein sequence ID" value="PNX59234.1"/>
    <property type="molecule type" value="Genomic_DNA"/>
</dbReference>
<organism evidence="2 3">
    <name type="scientific">Trifolium pratense</name>
    <name type="common">Red clover</name>
    <dbReference type="NCBI Taxonomy" id="57577"/>
    <lineage>
        <taxon>Eukaryota</taxon>
        <taxon>Viridiplantae</taxon>
        <taxon>Streptophyta</taxon>
        <taxon>Embryophyta</taxon>
        <taxon>Tracheophyta</taxon>
        <taxon>Spermatophyta</taxon>
        <taxon>Magnoliopsida</taxon>
        <taxon>eudicotyledons</taxon>
        <taxon>Gunneridae</taxon>
        <taxon>Pentapetalae</taxon>
        <taxon>rosids</taxon>
        <taxon>fabids</taxon>
        <taxon>Fabales</taxon>
        <taxon>Fabaceae</taxon>
        <taxon>Papilionoideae</taxon>
        <taxon>50 kb inversion clade</taxon>
        <taxon>NPAAA clade</taxon>
        <taxon>Hologalegina</taxon>
        <taxon>IRL clade</taxon>
        <taxon>Trifolieae</taxon>
        <taxon>Trifolium</taxon>
    </lineage>
</organism>
<dbReference type="Gene3D" id="3.40.50.10140">
    <property type="entry name" value="Toll/interleukin-1 receptor homology (TIR) domain"/>
    <property type="match status" value="1"/>
</dbReference>
<evidence type="ECO:0000259" key="1">
    <source>
        <dbReference type="Pfam" id="PF01582"/>
    </source>
</evidence>
<accession>A0A2K3JYX9</accession>
<evidence type="ECO:0000313" key="2">
    <source>
        <dbReference type="EMBL" id="PNX59234.1"/>
    </source>
</evidence>
<dbReference type="Pfam" id="PF01582">
    <property type="entry name" value="TIR"/>
    <property type="match status" value="1"/>
</dbReference>
<proteinExistence type="predicted"/>
<name>A0A2K3JYX9_TRIPR</name>
<protein>
    <submittedName>
        <fullName evidence="2">TMV resistance protein N-like</fullName>
    </submittedName>
</protein>